<gene>
    <name evidence="1" type="ORF">SAMN04488082_1363</name>
</gene>
<name>A0A1I4ADL3_9BACT</name>
<dbReference type="Proteomes" id="UP000198635">
    <property type="component" value="Unassembled WGS sequence"/>
</dbReference>
<keyword evidence="2" id="KW-1185">Reference proteome</keyword>
<dbReference type="AlphaFoldDB" id="A0A1I4ADL3"/>
<evidence type="ECO:0000313" key="1">
    <source>
        <dbReference type="EMBL" id="SFK54512.1"/>
    </source>
</evidence>
<organism evidence="1 2">
    <name type="scientific">Desulfomicrobium apsheronum</name>
    <dbReference type="NCBI Taxonomy" id="52560"/>
    <lineage>
        <taxon>Bacteria</taxon>
        <taxon>Pseudomonadati</taxon>
        <taxon>Thermodesulfobacteriota</taxon>
        <taxon>Desulfovibrionia</taxon>
        <taxon>Desulfovibrionales</taxon>
        <taxon>Desulfomicrobiaceae</taxon>
        <taxon>Desulfomicrobium</taxon>
    </lineage>
</organism>
<evidence type="ECO:0000313" key="2">
    <source>
        <dbReference type="Proteomes" id="UP000198635"/>
    </source>
</evidence>
<dbReference type="RefSeq" id="WP_092379640.1">
    <property type="nucleotide sequence ID" value="NZ_FORX01000036.1"/>
</dbReference>
<sequence>MDKGASKVKKKDVDMKELGEKLLKFVQENSPEKMELDIILAKKAFGHSRNIIIEAYALGPEELKKYKIVENKASSPSKDVEPPCLNSKGTITIKKQYVGDYNKQYPSNEIVEGNSFDVTFEDGKIILVKK</sequence>
<accession>A0A1I4ADL3</accession>
<reference evidence="2" key="1">
    <citation type="submission" date="2016-10" db="EMBL/GenBank/DDBJ databases">
        <authorList>
            <person name="Varghese N."/>
            <person name="Submissions S."/>
        </authorList>
    </citation>
    <scope>NUCLEOTIDE SEQUENCE [LARGE SCALE GENOMIC DNA]</scope>
    <source>
        <strain evidence="2">DSM 5918</strain>
    </source>
</reference>
<dbReference type="EMBL" id="FORX01000036">
    <property type="protein sequence ID" value="SFK54512.1"/>
    <property type="molecule type" value="Genomic_DNA"/>
</dbReference>
<proteinExistence type="predicted"/>
<dbReference type="OrthoDB" id="9836590at2"/>
<protein>
    <submittedName>
        <fullName evidence="1">Uncharacterized protein</fullName>
    </submittedName>
</protein>